<dbReference type="OrthoDB" id="115989at2"/>
<dbReference type="InterPro" id="IPR012349">
    <property type="entry name" value="Split_barrel_FMN-bd"/>
</dbReference>
<dbReference type="RefSeq" id="WP_139941987.1">
    <property type="nucleotide sequence ID" value="NZ_JBHSYP010000005.1"/>
</dbReference>
<feature type="domain" description="Pyridoxamine 5'-phosphate oxidase N-terminal" evidence="1">
    <location>
        <begin position="8"/>
        <end position="112"/>
    </location>
</feature>
<gene>
    <name evidence="2" type="ORF">FIV46_16325</name>
</gene>
<reference evidence="3" key="1">
    <citation type="submission" date="2019-06" db="EMBL/GenBank/DDBJ databases">
        <title>The complete genome of Emcibacter congregatus ZYLT.</title>
        <authorList>
            <person name="Zhao Z."/>
        </authorList>
    </citation>
    <scope>NUCLEOTIDE SEQUENCE [LARGE SCALE GENOMIC DNA]</scope>
    <source>
        <strain evidence="3">MCCC 1A06723</strain>
    </source>
</reference>
<dbReference type="Proteomes" id="UP000319148">
    <property type="component" value="Unassembled WGS sequence"/>
</dbReference>
<dbReference type="SUPFAM" id="SSF50475">
    <property type="entry name" value="FMN-binding split barrel"/>
    <property type="match status" value="1"/>
</dbReference>
<comment type="caution">
    <text evidence="2">The sequence shown here is derived from an EMBL/GenBank/DDBJ whole genome shotgun (WGS) entry which is preliminary data.</text>
</comment>
<organism evidence="2 3">
    <name type="scientific">Emcibacter nanhaiensis</name>
    <dbReference type="NCBI Taxonomy" id="1505037"/>
    <lineage>
        <taxon>Bacteria</taxon>
        <taxon>Pseudomonadati</taxon>
        <taxon>Pseudomonadota</taxon>
        <taxon>Alphaproteobacteria</taxon>
        <taxon>Emcibacterales</taxon>
        <taxon>Emcibacteraceae</taxon>
        <taxon>Emcibacter</taxon>
    </lineage>
</organism>
<sequence length="178" mass="20013">MAKFYDRIEDKLAKFISAQPMFFVATAPKEGRISLSPKGMDTFRVLGPNQLAWLDFVGSGNETAAHLLDDGRITIMFNSFSSIPMILRLYGHGRSVKPGDKEFDSLMAHFTAQKGIRQIFIADIGSVQTSCGYGVPEMELKGQRDTLENWCERKSDQELLDYQREKNRQSIDGLPTGL</sequence>
<dbReference type="AlphaFoldDB" id="A0A501PCC2"/>
<dbReference type="Gene3D" id="2.30.110.10">
    <property type="entry name" value="Electron Transport, Fmn-binding Protein, Chain A"/>
    <property type="match status" value="1"/>
</dbReference>
<name>A0A501PCC2_9PROT</name>
<keyword evidence="3" id="KW-1185">Reference proteome</keyword>
<dbReference type="PANTHER" id="PTHR39336">
    <property type="entry name" value="PYRIDOXAMINE PHOSPHATE OXIDASE FAMILY PROTEIN (AFU_ORTHOLOGUE AFUA_6G11440)"/>
    <property type="match status" value="1"/>
</dbReference>
<dbReference type="EMBL" id="VFIY01000018">
    <property type="protein sequence ID" value="TPD57672.1"/>
    <property type="molecule type" value="Genomic_DNA"/>
</dbReference>
<dbReference type="Pfam" id="PF01243">
    <property type="entry name" value="PNPOx_N"/>
    <property type="match status" value="1"/>
</dbReference>
<evidence type="ECO:0000259" key="1">
    <source>
        <dbReference type="Pfam" id="PF01243"/>
    </source>
</evidence>
<dbReference type="PANTHER" id="PTHR39336:SF1">
    <property type="entry name" value="PYRIDOXAMINE PHOSPHATE OXIDASE FAMILY PROTEIN (AFU_ORTHOLOGUE AFUA_6G11440)"/>
    <property type="match status" value="1"/>
</dbReference>
<evidence type="ECO:0000313" key="2">
    <source>
        <dbReference type="EMBL" id="TPD57672.1"/>
    </source>
</evidence>
<accession>A0A501PCC2</accession>
<protein>
    <submittedName>
        <fullName evidence="2">Pyridoxamine 5'-phosphate oxidase family protein</fullName>
    </submittedName>
</protein>
<proteinExistence type="predicted"/>
<dbReference type="InterPro" id="IPR011576">
    <property type="entry name" value="Pyridox_Oxase_N"/>
</dbReference>
<evidence type="ECO:0000313" key="3">
    <source>
        <dbReference type="Proteomes" id="UP000319148"/>
    </source>
</evidence>